<dbReference type="eggNOG" id="ENOG502S7SH">
    <property type="taxonomic scope" value="Eukaryota"/>
</dbReference>
<evidence type="ECO:0000256" key="1">
    <source>
        <dbReference type="ARBA" id="ARBA00004613"/>
    </source>
</evidence>
<evidence type="ECO:0000256" key="3">
    <source>
        <dbReference type="ARBA" id="ARBA00038300"/>
    </source>
</evidence>
<keyword evidence="2" id="KW-0964">Secreted</keyword>
<dbReference type="GO" id="GO:0005576">
    <property type="term" value="C:extracellular region"/>
    <property type="evidence" value="ECO:0007669"/>
    <property type="project" value="UniProtKB-SubCell"/>
</dbReference>
<evidence type="ECO:0000256" key="2">
    <source>
        <dbReference type="ARBA" id="ARBA00022525"/>
    </source>
</evidence>
<dbReference type="InParanoid" id="B9R9F7"/>
<dbReference type="STRING" id="3988.B9R9F7"/>
<sequence length="97" mass="10133">MAALRSLIALSSQAALLLLLVALAMQTHLVHSQTCQNQLNSLNVCAPFVVPGAANTSPNAECCNALESVQNDCICNTLRIAGRLPSLCNLSPINCGN</sequence>
<dbReference type="EMBL" id="EQ973773">
    <property type="protein sequence ID" value="EEF51434.1"/>
    <property type="molecule type" value="Genomic_DNA"/>
</dbReference>
<name>B9R9F7_RICCO</name>
<gene>
    <name evidence="6" type="ORF">RCOM_1496810</name>
</gene>
<dbReference type="PANTHER" id="PTHR35501">
    <property type="entry name" value="PROTEIN YY1"/>
    <property type="match status" value="1"/>
</dbReference>
<dbReference type="OMA" id="ECACSTM"/>
<comment type="similarity">
    <text evidence="3">Belongs to the A9/FIL1 family.</text>
</comment>
<dbReference type="KEGG" id="rcu:8258288"/>
<dbReference type="SMART" id="SM00499">
    <property type="entry name" value="AAI"/>
    <property type="match status" value="1"/>
</dbReference>
<keyword evidence="4" id="KW-0732">Signal</keyword>
<proteinExistence type="inferred from homology"/>
<dbReference type="InterPro" id="IPR036312">
    <property type="entry name" value="Bifun_inhib/LTP/seed_sf"/>
</dbReference>
<dbReference type="Gene3D" id="1.10.110.10">
    <property type="entry name" value="Plant lipid-transfer and hydrophobic proteins"/>
    <property type="match status" value="1"/>
</dbReference>
<feature type="chain" id="PRO_5002888209" evidence="4">
    <location>
        <begin position="33"/>
        <end position="97"/>
    </location>
</feature>
<dbReference type="Proteomes" id="UP000008311">
    <property type="component" value="Unassembled WGS sequence"/>
</dbReference>
<dbReference type="PANTHER" id="PTHR35501:SF3">
    <property type="entry name" value="PROTEIN YY1"/>
    <property type="match status" value="1"/>
</dbReference>
<dbReference type="OrthoDB" id="1873458at2759"/>
<evidence type="ECO:0000313" key="7">
    <source>
        <dbReference type="Proteomes" id="UP000008311"/>
    </source>
</evidence>
<evidence type="ECO:0000259" key="5">
    <source>
        <dbReference type="SMART" id="SM00499"/>
    </source>
</evidence>
<reference evidence="7" key="1">
    <citation type="journal article" date="2010" name="Nat. Biotechnol.">
        <title>Draft genome sequence of the oilseed species Ricinus communis.</title>
        <authorList>
            <person name="Chan A.P."/>
            <person name="Crabtree J."/>
            <person name="Zhao Q."/>
            <person name="Lorenzi H."/>
            <person name="Orvis J."/>
            <person name="Puiu D."/>
            <person name="Melake-Berhan A."/>
            <person name="Jones K.M."/>
            <person name="Redman J."/>
            <person name="Chen G."/>
            <person name="Cahoon E.B."/>
            <person name="Gedil M."/>
            <person name="Stanke M."/>
            <person name="Haas B.J."/>
            <person name="Wortman J.R."/>
            <person name="Fraser-Liggett C.M."/>
            <person name="Ravel J."/>
            <person name="Rabinowicz P.D."/>
        </authorList>
    </citation>
    <scope>NUCLEOTIDE SEQUENCE [LARGE SCALE GENOMIC DNA]</scope>
    <source>
        <strain evidence="7">cv. Hale</strain>
    </source>
</reference>
<feature type="signal peptide" evidence="4">
    <location>
        <begin position="1"/>
        <end position="32"/>
    </location>
</feature>
<organism evidence="6 7">
    <name type="scientific">Ricinus communis</name>
    <name type="common">Castor bean</name>
    <dbReference type="NCBI Taxonomy" id="3988"/>
    <lineage>
        <taxon>Eukaryota</taxon>
        <taxon>Viridiplantae</taxon>
        <taxon>Streptophyta</taxon>
        <taxon>Embryophyta</taxon>
        <taxon>Tracheophyta</taxon>
        <taxon>Spermatophyta</taxon>
        <taxon>Magnoliopsida</taxon>
        <taxon>eudicotyledons</taxon>
        <taxon>Gunneridae</taxon>
        <taxon>Pentapetalae</taxon>
        <taxon>rosids</taxon>
        <taxon>fabids</taxon>
        <taxon>Malpighiales</taxon>
        <taxon>Euphorbiaceae</taxon>
        <taxon>Acalyphoideae</taxon>
        <taxon>Acalypheae</taxon>
        <taxon>Ricinus</taxon>
    </lineage>
</organism>
<dbReference type="InterPro" id="IPR016140">
    <property type="entry name" value="Bifunc_inhib/LTP/seed_store"/>
</dbReference>
<protein>
    <submittedName>
        <fullName evidence="6">MEN-8 protein, putative</fullName>
    </submittedName>
</protein>
<evidence type="ECO:0000313" key="6">
    <source>
        <dbReference type="EMBL" id="EEF51434.1"/>
    </source>
</evidence>
<dbReference type="AlphaFoldDB" id="B9R9F7"/>
<dbReference type="SUPFAM" id="SSF47699">
    <property type="entry name" value="Bifunctional inhibitor/lipid-transfer protein/seed storage 2S albumin"/>
    <property type="match status" value="1"/>
</dbReference>
<keyword evidence="7" id="KW-1185">Reference proteome</keyword>
<accession>B9R9F7</accession>
<evidence type="ECO:0000256" key="4">
    <source>
        <dbReference type="SAM" id="SignalP"/>
    </source>
</evidence>
<dbReference type="Pfam" id="PF14368">
    <property type="entry name" value="LTP_2"/>
    <property type="match status" value="1"/>
</dbReference>
<feature type="domain" description="Bifunctional inhibitor/plant lipid transfer protein/seed storage helical" evidence="5">
    <location>
        <begin position="35"/>
        <end position="95"/>
    </location>
</feature>
<comment type="subcellular location">
    <subcellularLocation>
        <location evidence="1">Secreted</location>
    </subcellularLocation>
</comment>